<evidence type="ECO:0000313" key="3">
    <source>
        <dbReference type="Proteomes" id="UP000236290"/>
    </source>
</evidence>
<comment type="caution">
    <text evidence="2">The sequence shown here is derived from an EMBL/GenBank/DDBJ whole genome shotgun (WGS) entry which is preliminary data.</text>
</comment>
<protein>
    <submittedName>
        <fullName evidence="2">Uncharacterized protein</fullName>
    </submittedName>
</protein>
<accession>A0A2K0U554</accession>
<dbReference type="EMBL" id="MTYI01000090">
    <property type="protein sequence ID" value="PNP52903.1"/>
    <property type="molecule type" value="Genomic_DNA"/>
</dbReference>
<organism evidence="2 3">
    <name type="scientific">Trichoderma harzianum</name>
    <name type="common">Hypocrea lixii</name>
    <dbReference type="NCBI Taxonomy" id="5544"/>
    <lineage>
        <taxon>Eukaryota</taxon>
        <taxon>Fungi</taxon>
        <taxon>Dikarya</taxon>
        <taxon>Ascomycota</taxon>
        <taxon>Pezizomycotina</taxon>
        <taxon>Sordariomycetes</taxon>
        <taxon>Hypocreomycetidae</taxon>
        <taxon>Hypocreales</taxon>
        <taxon>Hypocreaceae</taxon>
        <taxon>Trichoderma</taxon>
    </lineage>
</organism>
<reference evidence="2 3" key="1">
    <citation type="submission" date="2017-02" db="EMBL/GenBank/DDBJ databases">
        <title>Genomes of Trichoderma spp. with biocontrol activity.</title>
        <authorList>
            <person name="Gardiner D."/>
            <person name="Kazan K."/>
            <person name="Vos C."/>
            <person name="Harvey P."/>
        </authorList>
    </citation>
    <scope>NUCLEOTIDE SEQUENCE [LARGE SCALE GENOMIC DNA]</scope>
    <source>
        <strain evidence="2 3">Tr1</strain>
    </source>
</reference>
<dbReference type="AlphaFoldDB" id="A0A2K0U554"/>
<gene>
    <name evidence="2" type="ORF">THARTR1_06744</name>
</gene>
<proteinExistence type="predicted"/>
<feature type="region of interest" description="Disordered" evidence="1">
    <location>
        <begin position="1"/>
        <end position="21"/>
    </location>
</feature>
<name>A0A2K0U554_TRIHA</name>
<evidence type="ECO:0000256" key="1">
    <source>
        <dbReference type="SAM" id="MobiDB-lite"/>
    </source>
</evidence>
<feature type="compositionally biased region" description="Polar residues" evidence="1">
    <location>
        <begin position="1"/>
        <end position="12"/>
    </location>
</feature>
<evidence type="ECO:0000313" key="2">
    <source>
        <dbReference type="EMBL" id="PNP52903.1"/>
    </source>
</evidence>
<sequence length="43" mass="4903">MPRAATPTQSMDSIPVDTPGDDIVLDEAMMERPERIRKIYNIK</sequence>
<dbReference type="Proteomes" id="UP000236290">
    <property type="component" value="Unassembled WGS sequence"/>
</dbReference>